<dbReference type="AlphaFoldDB" id="A0A2G1QMA0"/>
<evidence type="ECO:0000313" key="2">
    <source>
        <dbReference type="EMBL" id="PHP66656.1"/>
    </source>
</evidence>
<accession>A0A2G1QMA0</accession>
<dbReference type="EMBL" id="PDVP01000007">
    <property type="protein sequence ID" value="PHP66656.1"/>
    <property type="molecule type" value="Genomic_DNA"/>
</dbReference>
<evidence type="ECO:0000256" key="1">
    <source>
        <dbReference type="SAM" id="SignalP"/>
    </source>
</evidence>
<comment type="caution">
    <text evidence="2">The sequence shown here is derived from an EMBL/GenBank/DDBJ whole genome shotgun (WGS) entry which is preliminary data.</text>
</comment>
<reference evidence="2 3" key="1">
    <citation type="submission" date="2017-10" db="EMBL/GenBank/DDBJ databases">
        <title>Sedimentibacterium mangrovi gen. nov., sp. nov., a novel member of family Phyllobacteriacea isolated from mangrove sediment.</title>
        <authorList>
            <person name="Liao H."/>
            <person name="Tian Y."/>
        </authorList>
    </citation>
    <scope>NUCLEOTIDE SEQUENCE [LARGE SCALE GENOMIC DNA]</scope>
    <source>
        <strain evidence="2 3">X9-2-2</strain>
    </source>
</reference>
<evidence type="ECO:0000313" key="3">
    <source>
        <dbReference type="Proteomes" id="UP000221168"/>
    </source>
</evidence>
<evidence type="ECO:0008006" key="4">
    <source>
        <dbReference type="Google" id="ProtNLM"/>
    </source>
</evidence>
<organism evidence="2 3">
    <name type="scientific">Zhengella mangrovi</name>
    <dbReference type="NCBI Taxonomy" id="1982044"/>
    <lineage>
        <taxon>Bacteria</taxon>
        <taxon>Pseudomonadati</taxon>
        <taxon>Pseudomonadota</taxon>
        <taxon>Alphaproteobacteria</taxon>
        <taxon>Hyphomicrobiales</taxon>
        <taxon>Notoacmeibacteraceae</taxon>
        <taxon>Zhengella</taxon>
    </lineage>
</organism>
<dbReference type="Proteomes" id="UP000221168">
    <property type="component" value="Unassembled WGS sequence"/>
</dbReference>
<proteinExistence type="predicted"/>
<feature type="signal peptide" evidence="1">
    <location>
        <begin position="1"/>
        <end position="23"/>
    </location>
</feature>
<gene>
    <name evidence="2" type="ORF">CSC94_13320</name>
</gene>
<protein>
    <recommendedName>
        <fullName evidence="4">Spore coat protein U domain-containing protein</fullName>
    </recommendedName>
</protein>
<keyword evidence="1" id="KW-0732">Signal</keyword>
<name>A0A2G1QMA0_9HYPH</name>
<feature type="chain" id="PRO_5013928262" description="Spore coat protein U domain-containing protein" evidence="1">
    <location>
        <begin position="24"/>
        <end position="163"/>
    </location>
</feature>
<keyword evidence="3" id="KW-1185">Reference proteome</keyword>
<sequence>MAGWRAGALSIGLAAVFAGPAMAGTGDVQFGVNITRLNYCAIQLQDPGAIAPDSSNQVLSSKEAGGKPGKARVSALTNYLVTVDEVPFFLNEPGGMSTGSSFAATFSGSSVFRGLTFNERDGGSGVRLPRGYSVTDLNIDLEITRPAGFAAGDYTALTIVRCE</sequence>